<organism evidence="1 2">
    <name type="scientific">Melastoma candidum</name>
    <dbReference type="NCBI Taxonomy" id="119954"/>
    <lineage>
        <taxon>Eukaryota</taxon>
        <taxon>Viridiplantae</taxon>
        <taxon>Streptophyta</taxon>
        <taxon>Embryophyta</taxon>
        <taxon>Tracheophyta</taxon>
        <taxon>Spermatophyta</taxon>
        <taxon>Magnoliopsida</taxon>
        <taxon>eudicotyledons</taxon>
        <taxon>Gunneridae</taxon>
        <taxon>Pentapetalae</taxon>
        <taxon>rosids</taxon>
        <taxon>malvids</taxon>
        <taxon>Myrtales</taxon>
        <taxon>Melastomataceae</taxon>
        <taxon>Melastomatoideae</taxon>
        <taxon>Melastomateae</taxon>
        <taxon>Melastoma</taxon>
    </lineage>
</organism>
<evidence type="ECO:0000313" key="1">
    <source>
        <dbReference type="EMBL" id="KAI4375445.1"/>
    </source>
</evidence>
<sequence length="221" mass="23687">MSKLPFPLPAHGRNLRRMCRENGMGLGLISQDEETLEYRLIKLLPTVGCEADAGTPYSIEERTAGTSDSKASPFAYESGCYVAVWPVKDNGSNKMLEVESCLISPLDKETRLGGCAICDSAFASTIPVAASEVTSLRKGLFSAAQAFKPARSWEFAKAGVQLIERDDCSLVPLPKQLWCSMQEIHGVTSAQDDQVVAGGDGKCSSSFIPSTIYGNAAAIQI</sequence>
<comment type="caution">
    <text evidence="1">The sequence shown here is derived from an EMBL/GenBank/DDBJ whole genome shotgun (WGS) entry which is preliminary data.</text>
</comment>
<evidence type="ECO:0000313" key="2">
    <source>
        <dbReference type="Proteomes" id="UP001057402"/>
    </source>
</evidence>
<dbReference type="Proteomes" id="UP001057402">
    <property type="component" value="Chromosome 4"/>
</dbReference>
<keyword evidence="2" id="KW-1185">Reference proteome</keyword>
<gene>
    <name evidence="1" type="ORF">MLD38_013311</name>
</gene>
<name>A0ACB9R957_9MYRT</name>
<proteinExistence type="predicted"/>
<accession>A0ACB9R957</accession>
<dbReference type="EMBL" id="CM042883">
    <property type="protein sequence ID" value="KAI4375445.1"/>
    <property type="molecule type" value="Genomic_DNA"/>
</dbReference>
<reference evidence="2" key="1">
    <citation type="journal article" date="2023" name="Front. Plant Sci.">
        <title>Chromosomal-level genome assembly of Melastoma candidum provides insights into trichome evolution.</title>
        <authorList>
            <person name="Zhong Y."/>
            <person name="Wu W."/>
            <person name="Sun C."/>
            <person name="Zou P."/>
            <person name="Liu Y."/>
            <person name="Dai S."/>
            <person name="Zhou R."/>
        </authorList>
    </citation>
    <scope>NUCLEOTIDE SEQUENCE [LARGE SCALE GENOMIC DNA]</scope>
</reference>
<protein>
    <submittedName>
        <fullName evidence="1">Uncharacterized protein</fullName>
    </submittedName>
</protein>